<feature type="domain" description="G-protein coupled receptors family 1 profile" evidence="10">
    <location>
        <begin position="23"/>
        <end position="303"/>
    </location>
</feature>
<feature type="transmembrane region" description="Helical" evidence="9">
    <location>
        <begin position="6"/>
        <end position="31"/>
    </location>
</feature>
<keyword evidence="6 9" id="KW-0472">Membrane</keyword>
<dbReference type="GO" id="GO:0005886">
    <property type="term" value="C:plasma membrane"/>
    <property type="evidence" value="ECO:0007669"/>
    <property type="project" value="UniProtKB-SubCell"/>
</dbReference>
<dbReference type="EMBL" id="JAVHJS010000021">
    <property type="protein sequence ID" value="KAK2823208.1"/>
    <property type="molecule type" value="Genomic_DNA"/>
</dbReference>
<feature type="transmembrane region" description="Helical" evidence="9">
    <location>
        <begin position="254"/>
        <end position="278"/>
    </location>
</feature>
<dbReference type="GO" id="GO:0008528">
    <property type="term" value="F:G protein-coupled peptide receptor activity"/>
    <property type="evidence" value="ECO:0007669"/>
    <property type="project" value="TreeGrafter"/>
</dbReference>
<comment type="subcellular location">
    <subcellularLocation>
        <location evidence="1">Cell membrane</location>
        <topology evidence="1">Multi-pass membrane protein</topology>
    </subcellularLocation>
</comment>
<keyword evidence="2" id="KW-1003">Cell membrane</keyword>
<evidence type="ECO:0000313" key="12">
    <source>
        <dbReference type="Proteomes" id="UP001187315"/>
    </source>
</evidence>
<dbReference type="Gene3D" id="1.20.1070.10">
    <property type="entry name" value="Rhodopsin 7-helix transmembrane proteins"/>
    <property type="match status" value="1"/>
</dbReference>
<evidence type="ECO:0000256" key="3">
    <source>
        <dbReference type="ARBA" id="ARBA00022692"/>
    </source>
</evidence>
<gene>
    <name evidence="11" type="ORF">Q7C36_019808</name>
</gene>
<keyword evidence="12" id="KW-1185">Reference proteome</keyword>
<reference evidence="11" key="1">
    <citation type="submission" date="2023-08" db="EMBL/GenBank/DDBJ databases">
        <title>Pelteobagrus vachellii genome.</title>
        <authorList>
            <person name="Liu H."/>
        </authorList>
    </citation>
    <scope>NUCLEOTIDE SEQUENCE</scope>
    <source>
        <strain evidence="11">PRFRI_2022a</strain>
        <tissue evidence="11">Muscle</tissue>
    </source>
</reference>
<dbReference type="CDD" id="cd00637">
    <property type="entry name" value="7tm_classA_rhodopsin-like"/>
    <property type="match status" value="1"/>
</dbReference>
<protein>
    <recommendedName>
        <fullName evidence="10">G-protein coupled receptors family 1 profile domain-containing protein</fullName>
    </recommendedName>
</protein>
<dbReference type="GO" id="GO:0007218">
    <property type="term" value="P:neuropeptide signaling pathway"/>
    <property type="evidence" value="ECO:0007669"/>
    <property type="project" value="TreeGrafter"/>
</dbReference>
<comment type="caution">
    <text evidence="11">The sequence shown here is derived from an EMBL/GenBank/DDBJ whole genome shotgun (WGS) entry which is preliminary data.</text>
</comment>
<dbReference type="Pfam" id="PF00001">
    <property type="entry name" value="7tm_1"/>
    <property type="match status" value="1"/>
</dbReference>
<keyword evidence="4 9" id="KW-1133">Transmembrane helix</keyword>
<keyword evidence="5" id="KW-0297">G-protein coupled receptor</keyword>
<evidence type="ECO:0000256" key="6">
    <source>
        <dbReference type="ARBA" id="ARBA00023136"/>
    </source>
</evidence>
<feature type="transmembrane region" description="Helical" evidence="9">
    <location>
        <begin position="43"/>
        <end position="59"/>
    </location>
</feature>
<dbReference type="PROSITE" id="PS50262">
    <property type="entry name" value="G_PROTEIN_RECEP_F1_2"/>
    <property type="match status" value="1"/>
</dbReference>
<evidence type="ECO:0000256" key="2">
    <source>
        <dbReference type="ARBA" id="ARBA00022475"/>
    </source>
</evidence>
<feature type="transmembrane region" description="Helical" evidence="9">
    <location>
        <begin position="175"/>
        <end position="200"/>
    </location>
</feature>
<keyword evidence="3 9" id="KW-0812">Transmembrane</keyword>
<dbReference type="PANTHER" id="PTHR24230">
    <property type="entry name" value="G-PROTEIN COUPLED RECEPTOR"/>
    <property type="match status" value="1"/>
</dbReference>
<keyword evidence="8" id="KW-0807">Transducer</keyword>
<organism evidence="11 12">
    <name type="scientific">Tachysurus vachellii</name>
    <name type="common">Darkbarbel catfish</name>
    <name type="synonym">Pelteobagrus vachellii</name>
    <dbReference type="NCBI Taxonomy" id="175792"/>
    <lineage>
        <taxon>Eukaryota</taxon>
        <taxon>Metazoa</taxon>
        <taxon>Chordata</taxon>
        <taxon>Craniata</taxon>
        <taxon>Vertebrata</taxon>
        <taxon>Euteleostomi</taxon>
        <taxon>Actinopterygii</taxon>
        <taxon>Neopterygii</taxon>
        <taxon>Teleostei</taxon>
        <taxon>Ostariophysi</taxon>
        <taxon>Siluriformes</taxon>
        <taxon>Bagridae</taxon>
        <taxon>Tachysurus</taxon>
    </lineage>
</organism>
<evidence type="ECO:0000313" key="11">
    <source>
        <dbReference type="EMBL" id="KAK2823208.1"/>
    </source>
</evidence>
<feature type="transmembrane region" description="Helical" evidence="9">
    <location>
        <begin position="123"/>
        <end position="147"/>
    </location>
</feature>
<dbReference type="Proteomes" id="UP001187315">
    <property type="component" value="Unassembled WGS sequence"/>
</dbReference>
<dbReference type="PRINTS" id="PR00237">
    <property type="entry name" value="GPCRRHODOPSN"/>
</dbReference>
<name>A0AA88LSS8_TACVA</name>
<accession>A0AA88LSS8</accession>
<dbReference type="InterPro" id="IPR000276">
    <property type="entry name" value="GPCR_Rhodpsn"/>
</dbReference>
<keyword evidence="7" id="KW-0675">Receptor</keyword>
<evidence type="ECO:0000256" key="7">
    <source>
        <dbReference type="ARBA" id="ARBA00023170"/>
    </source>
</evidence>
<dbReference type="SUPFAM" id="SSF81321">
    <property type="entry name" value="Family A G protein-coupled receptor-like"/>
    <property type="match status" value="1"/>
</dbReference>
<evidence type="ECO:0000256" key="9">
    <source>
        <dbReference type="SAM" id="Phobius"/>
    </source>
</evidence>
<dbReference type="InterPro" id="IPR017452">
    <property type="entry name" value="GPCR_Rhodpsn_7TM"/>
</dbReference>
<dbReference type="AlphaFoldDB" id="A0AA88LSS8"/>
<evidence type="ECO:0000259" key="10">
    <source>
        <dbReference type="PROSITE" id="PS50262"/>
    </source>
</evidence>
<feature type="transmembrane region" description="Helical" evidence="9">
    <location>
        <begin position="290"/>
        <end position="307"/>
    </location>
</feature>
<evidence type="ECO:0000256" key="1">
    <source>
        <dbReference type="ARBA" id="ARBA00004651"/>
    </source>
</evidence>
<dbReference type="PANTHER" id="PTHR24230:SF55">
    <property type="entry name" value="MELANIN-CONCENTRATING HORMONE RECEPTOR 2"/>
    <property type="match status" value="1"/>
</dbReference>
<evidence type="ECO:0000256" key="4">
    <source>
        <dbReference type="ARBA" id="ARBA00022989"/>
    </source>
</evidence>
<evidence type="ECO:0000256" key="5">
    <source>
        <dbReference type="ARBA" id="ARBA00023040"/>
    </source>
</evidence>
<evidence type="ECO:0000256" key="8">
    <source>
        <dbReference type="ARBA" id="ARBA00023224"/>
    </source>
</evidence>
<proteinExistence type="predicted"/>
<sequence>MDTERLIKSIIRGIMCLAGIIGNNWLCISSLPKSISQLRPSDVLFINLAVSNLITNYLVDTLNIFHTEQYIPAGKVFCSIRFFLPEFSETSSILSTMFITMFWHQKLVGSLKRGGAPVQMDNLHFISVMLTGSWSFALVFNISRLFFVAEISENVTTAECKEELPSPEADQAYKVVYVTLVNVFPLIGILYASIQITLTLMQNEKRMNKMGAEFRNEGNTTSAEKSRENTNNAATVKSFKSQAKTRSLVRAAKSVVAVAIIFLICWVIHLTIIIISSISPSSVTEDIESFIGASYTCIIPYIYLYGVQKLTCSRRAGRTVGEERVVSQ</sequence>